<organism evidence="1 2">
    <name type="scientific">Choiromyces venosus 120613-1</name>
    <dbReference type="NCBI Taxonomy" id="1336337"/>
    <lineage>
        <taxon>Eukaryota</taxon>
        <taxon>Fungi</taxon>
        <taxon>Dikarya</taxon>
        <taxon>Ascomycota</taxon>
        <taxon>Pezizomycotina</taxon>
        <taxon>Pezizomycetes</taxon>
        <taxon>Pezizales</taxon>
        <taxon>Tuberaceae</taxon>
        <taxon>Choiromyces</taxon>
    </lineage>
</organism>
<reference evidence="1 2" key="1">
    <citation type="journal article" date="2018" name="Nat. Ecol. Evol.">
        <title>Pezizomycetes genomes reveal the molecular basis of ectomycorrhizal truffle lifestyle.</title>
        <authorList>
            <person name="Murat C."/>
            <person name="Payen T."/>
            <person name="Noel B."/>
            <person name="Kuo A."/>
            <person name="Morin E."/>
            <person name="Chen J."/>
            <person name="Kohler A."/>
            <person name="Krizsan K."/>
            <person name="Balestrini R."/>
            <person name="Da Silva C."/>
            <person name="Montanini B."/>
            <person name="Hainaut M."/>
            <person name="Levati E."/>
            <person name="Barry K.W."/>
            <person name="Belfiori B."/>
            <person name="Cichocki N."/>
            <person name="Clum A."/>
            <person name="Dockter R.B."/>
            <person name="Fauchery L."/>
            <person name="Guy J."/>
            <person name="Iotti M."/>
            <person name="Le Tacon F."/>
            <person name="Lindquist E.A."/>
            <person name="Lipzen A."/>
            <person name="Malagnac F."/>
            <person name="Mello A."/>
            <person name="Molinier V."/>
            <person name="Miyauchi S."/>
            <person name="Poulain J."/>
            <person name="Riccioni C."/>
            <person name="Rubini A."/>
            <person name="Sitrit Y."/>
            <person name="Splivallo R."/>
            <person name="Traeger S."/>
            <person name="Wang M."/>
            <person name="Zifcakova L."/>
            <person name="Wipf D."/>
            <person name="Zambonelli A."/>
            <person name="Paolocci F."/>
            <person name="Nowrousian M."/>
            <person name="Ottonello S."/>
            <person name="Baldrian P."/>
            <person name="Spatafora J.W."/>
            <person name="Henrissat B."/>
            <person name="Nagy L.G."/>
            <person name="Aury J.M."/>
            <person name="Wincker P."/>
            <person name="Grigoriev I.V."/>
            <person name="Bonfante P."/>
            <person name="Martin F.M."/>
        </authorList>
    </citation>
    <scope>NUCLEOTIDE SEQUENCE [LARGE SCALE GENOMIC DNA]</scope>
    <source>
        <strain evidence="1 2">120613-1</strain>
    </source>
</reference>
<dbReference type="GO" id="GO:0003676">
    <property type="term" value="F:nucleic acid binding"/>
    <property type="evidence" value="ECO:0007669"/>
    <property type="project" value="InterPro"/>
</dbReference>
<dbReference type="InterPro" id="IPR036397">
    <property type="entry name" value="RNaseH_sf"/>
</dbReference>
<dbReference type="PANTHER" id="PTHR35871">
    <property type="entry name" value="EXPRESSED PROTEIN"/>
    <property type="match status" value="1"/>
</dbReference>
<feature type="non-terminal residue" evidence="1">
    <location>
        <position position="1"/>
    </location>
</feature>
<evidence type="ECO:0000313" key="1">
    <source>
        <dbReference type="EMBL" id="RPB05508.1"/>
    </source>
</evidence>
<name>A0A3N4K7S4_9PEZI</name>
<keyword evidence="2" id="KW-1185">Reference proteome</keyword>
<dbReference type="PANTHER" id="PTHR35871:SF1">
    <property type="entry name" value="CXC1-LIKE CYSTEINE CLUSTER ASSOCIATED WITH KDZ TRANSPOSASES DOMAIN-CONTAINING PROTEIN"/>
    <property type="match status" value="1"/>
</dbReference>
<dbReference type="AlphaFoldDB" id="A0A3N4K7S4"/>
<dbReference type="Proteomes" id="UP000276215">
    <property type="component" value="Unassembled WGS sequence"/>
</dbReference>
<protein>
    <recommendedName>
        <fullName evidence="3">Tc1-like transposase DDE domain-containing protein</fullName>
    </recommendedName>
</protein>
<dbReference type="OrthoDB" id="2449121at2759"/>
<proteinExistence type="predicted"/>
<gene>
    <name evidence="1" type="ORF">L873DRAFT_1662980</name>
</gene>
<dbReference type="EMBL" id="ML120353">
    <property type="protein sequence ID" value="RPB05508.1"/>
    <property type="molecule type" value="Genomic_DNA"/>
</dbReference>
<evidence type="ECO:0000313" key="2">
    <source>
        <dbReference type="Proteomes" id="UP000276215"/>
    </source>
</evidence>
<sequence>GNCCARALLASQPDFKAQKLQFQEAIEQAGHLVIFYPAFYCEINFIEYYWGAAKQYTHRNCKYDFDSLQRLVPEALASITPQLIWKYHARTLRIMDAYSTNIVYASPEYEHLVHTRYRSHRHVTITELTIV</sequence>
<dbReference type="Gene3D" id="3.30.420.10">
    <property type="entry name" value="Ribonuclease H-like superfamily/Ribonuclease H"/>
    <property type="match status" value="1"/>
</dbReference>
<evidence type="ECO:0008006" key="3">
    <source>
        <dbReference type="Google" id="ProtNLM"/>
    </source>
</evidence>
<accession>A0A3N4K7S4</accession>
<dbReference type="STRING" id="1336337.A0A3N4K7S4"/>